<dbReference type="Proteomes" id="UP000072741">
    <property type="component" value="Unassembled WGS sequence"/>
</dbReference>
<organism evidence="1 2">
    <name type="scientific">Pseudacidovorax intermedius</name>
    <dbReference type="NCBI Taxonomy" id="433924"/>
    <lineage>
        <taxon>Bacteria</taxon>
        <taxon>Pseudomonadati</taxon>
        <taxon>Pseudomonadota</taxon>
        <taxon>Betaproteobacteria</taxon>
        <taxon>Burkholderiales</taxon>
        <taxon>Comamonadaceae</taxon>
        <taxon>Pseudacidovorax</taxon>
    </lineage>
</organism>
<evidence type="ECO:0008006" key="3">
    <source>
        <dbReference type="Google" id="ProtNLM"/>
    </source>
</evidence>
<dbReference type="InterPro" id="IPR013406">
    <property type="entry name" value="CHP02574_addiction_mod"/>
</dbReference>
<gene>
    <name evidence="1" type="ORF">NS331_24230</name>
</gene>
<proteinExistence type="predicted"/>
<dbReference type="EMBL" id="LDSL01000202">
    <property type="protein sequence ID" value="KTT13500.1"/>
    <property type="molecule type" value="Genomic_DNA"/>
</dbReference>
<dbReference type="OrthoDB" id="8909055at2"/>
<dbReference type="Pfam" id="PF09720">
    <property type="entry name" value="Unstab_antitox"/>
    <property type="match status" value="1"/>
</dbReference>
<keyword evidence="2" id="KW-1185">Reference proteome</keyword>
<accession>A0A147GLA3</accession>
<protein>
    <recommendedName>
        <fullName evidence="3">Addiction module protein</fullName>
    </recommendedName>
</protein>
<name>A0A147GLA3_9BURK</name>
<comment type="caution">
    <text evidence="1">The sequence shown here is derived from an EMBL/GenBank/DDBJ whole genome shotgun (WGS) entry which is preliminary data.</text>
</comment>
<evidence type="ECO:0000313" key="2">
    <source>
        <dbReference type="Proteomes" id="UP000072741"/>
    </source>
</evidence>
<reference evidence="1 2" key="1">
    <citation type="journal article" date="2016" name="Front. Microbiol.">
        <title>Genomic Resource of Rice Seed Associated Bacteria.</title>
        <authorList>
            <person name="Midha S."/>
            <person name="Bansal K."/>
            <person name="Sharma S."/>
            <person name="Kumar N."/>
            <person name="Patil P.P."/>
            <person name="Chaudhry V."/>
            <person name="Patil P.B."/>
        </authorList>
    </citation>
    <scope>NUCLEOTIDE SEQUENCE [LARGE SCALE GENOMIC DNA]</scope>
    <source>
        <strain evidence="1 2">NS331</strain>
    </source>
</reference>
<sequence>MSALPKEIAQLGVHEKLQLVEDLWDSIDQDLMPPMSEELKAELDRRWAWVQANPGSACTPTELAASLGVRL</sequence>
<dbReference type="AlphaFoldDB" id="A0A147GLA3"/>
<evidence type="ECO:0000313" key="1">
    <source>
        <dbReference type="EMBL" id="KTT13500.1"/>
    </source>
</evidence>
<dbReference type="RefSeq" id="WP_058644473.1">
    <property type="nucleotide sequence ID" value="NZ_LDSL01000202.1"/>
</dbReference>
<dbReference type="NCBIfam" id="TIGR02574">
    <property type="entry name" value="stabl_TIGR02574"/>
    <property type="match status" value="1"/>
</dbReference>